<gene>
    <name evidence="1" type="ORF">M0651_07525</name>
</gene>
<evidence type="ECO:0000313" key="2">
    <source>
        <dbReference type="Proteomes" id="UP001139534"/>
    </source>
</evidence>
<accession>A0A9X1XVY4</accession>
<name>A0A9X1XVY4_9BACL</name>
<keyword evidence="2" id="KW-1185">Reference proteome</keyword>
<comment type="caution">
    <text evidence="1">The sequence shown here is derived from an EMBL/GenBank/DDBJ whole genome shotgun (WGS) entry which is preliminary data.</text>
</comment>
<protein>
    <submittedName>
        <fullName evidence="1">Uncharacterized protein</fullName>
    </submittedName>
</protein>
<dbReference type="Proteomes" id="UP001139534">
    <property type="component" value="Unassembled WGS sequence"/>
</dbReference>
<dbReference type="AlphaFoldDB" id="A0A9X1XVY4"/>
<dbReference type="RefSeq" id="WP_248551228.1">
    <property type="nucleotide sequence ID" value="NZ_JALPRK010000005.1"/>
</dbReference>
<proteinExistence type="predicted"/>
<evidence type="ECO:0000313" key="1">
    <source>
        <dbReference type="EMBL" id="MCK8487015.1"/>
    </source>
</evidence>
<sequence>MDELIEEVEQVILQYKLNIERQKKYYDYPFTNNPDHYYKLMMLQKTFEVWTNCLEKIMKYRKERWGPIEPRRSKEFDDRIKNEKNGVPGFVTPRTLDAMLTYIKCLESRIEQLEGISA</sequence>
<organism evidence="1 2">
    <name type="scientific">Paenibacillus mellifer</name>
    <dbReference type="NCBI Taxonomy" id="2937794"/>
    <lineage>
        <taxon>Bacteria</taxon>
        <taxon>Bacillati</taxon>
        <taxon>Bacillota</taxon>
        <taxon>Bacilli</taxon>
        <taxon>Bacillales</taxon>
        <taxon>Paenibacillaceae</taxon>
        <taxon>Paenibacillus</taxon>
    </lineage>
</organism>
<dbReference type="EMBL" id="JALPRK010000005">
    <property type="protein sequence ID" value="MCK8487015.1"/>
    <property type="molecule type" value="Genomic_DNA"/>
</dbReference>
<reference evidence="1" key="1">
    <citation type="submission" date="2022-04" db="EMBL/GenBank/DDBJ databases">
        <authorList>
            <person name="Seo M.-J."/>
        </authorList>
    </citation>
    <scope>NUCLEOTIDE SEQUENCE</scope>
    <source>
        <strain evidence="1">MBLB2552</strain>
    </source>
</reference>